<dbReference type="PANTHER" id="PTHR32114:SF2">
    <property type="entry name" value="ABC TRANSPORTER ABCH.3"/>
    <property type="match status" value="1"/>
</dbReference>
<gene>
    <name evidence="2" type="ORF">SP15_137</name>
</gene>
<dbReference type="SUPFAM" id="SSF52540">
    <property type="entry name" value="P-loop containing nucleoside triphosphate hydrolases"/>
    <property type="match status" value="1"/>
</dbReference>
<dbReference type="EMBL" id="KT624200">
    <property type="protein sequence ID" value="AMM44935.1"/>
    <property type="molecule type" value="Genomic_DNA"/>
</dbReference>
<evidence type="ECO:0000256" key="1">
    <source>
        <dbReference type="SAM" id="Coils"/>
    </source>
</evidence>
<dbReference type="Pfam" id="PF13558">
    <property type="entry name" value="SbcC_Walker_B"/>
    <property type="match status" value="1"/>
</dbReference>
<name>A0A127AWC0_9CAUD</name>
<sequence>MYVNFKYLKLEGFLSIGEAEVVLNDRGMTRIHGINNYDEGSKSNGSGKSSLLEGIIWTLTEETARGTKDVINDTWKGWVLSELIFDVDKVEYKLTRTRKHPDHGTNLKIEKNGEDISGNTYTKSKEILAQELPFLDKDMIISILLISQGMPGRFSGMKAKRRKERLEELSNSTGFINELQGRINRKSKSLTKLITEDEKVLATARSSIQIHRSSIETKKEYLERQQQVQSQGLTQQEYDKLHAELDQLQISSNEVSEAVQKLDEKLSIKVAESNHLRNQLSQFDSQIAQAKMQIQHTENLVNSARNNVISLGQELQLISHAQCYACKQDIVDQNRVEQMKADITNKIKAEKQTMFDGDNAIKIANQTILSTEKAKQGAQSALNLVDEEIKSITASKQELVINANQIYAQMQPINERLKLGIKSDTSFDFIESEISQLELDISELQKQIDEVEARLLVNKKDADILNWLGRQSSRDFRSYLLKGVVDYLNHRLGNYSEMLYNDKSKVYLKLDGNDLDLYYVTKPYENLSGGERRRVDLCMQLALRDLCRNETDLVFNILALDEIFDNLDAEGITRVLEMIKVVSSEVDSLLIITHSENLSMPYDSQILVEKTHEGFSRVVESY</sequence>
<dbReference type="Gene3D" id="3.40.50.300">
    <property type="entry name" value="P-loop containing nucleotide triphosphate hydrolases"/>
    <property type="match status" value="2"/>
</dbReference>
<dbReference type="InterPro" id="IPR027417">
    <property type="entry name" value="P-loop_NTPase"/>
</dbReference>
<evidence type="ECO:0000313" key="3">
    <source>
        <dbReference type="Proteomes" id="UP000203261"/>
    </source>
</evidence>
<keyword evidence="3" id="KW-1185">Reference proteome</keyword>
<feature type="coiled-coil region" evidence="1">
    <location>
        <begin position="245"/>
        <end position="307"/>
    </location>
</feature>
<keyword evidence="1" id="KW-0175">Coiled coil</keyword>
<dbReference type="GeneID" id="29125304"/>
<dbReference type="KEGG" id="vg:29125304"/>
<dbReference type="PANTHER" id="PTHR32114">
    <property type="entry name" value="ABC TRANSPORTER ABCH.3"/>
    <property type="match status" value="1"/>
</dbReference>
<proteinExistence type="predicted"/>
<dbReference type="Proteomes" id="UP000203261">
    <property type="component" value="Segment"/>
</dbReference>
<dbReference type="RefSeq" id="YP_009302524.1">
    <property type="nucleotide sequence ID" value="NC_031245.1"/>
</dbReference>
<accession>A0A127AWC0</accession>
<protein>
    <submittedName>
        <fullName evidence="2">DNA repair protein</fullName>
    </submittedName>
</protein>
<dbReference type="OrthoDB" id="10553at10239"/>
<feature type="coiled-coil region" evidence="1">
    <location>
        <begin position="427"/>
        <end position="461"/>
    </location>
</feature>
<reference evidence="2 3" key="1">
    <citation type="submission" date="2015-08" db="EMBL/GenBank/DDBJ databases">
        <authorList>
            <person name="Babu N.S."/>
            <person name="Beckwith C.J."/>
            <person name="Beseler K.G."/>
            <person name="Brison A."/>
            <person name="Carone J.V."/>
            <person name="Caskin T.P."/>
            <person name="Diamond M."/>
            <person name="Durham M.E."/>
            <person name="Foxe J.M."/>
            <person name="Go M."/>
            <person name="Henderson B.A."/>
            <person name="Jones I.B."/>
            <person name="McGettigan J.A."/>
            <person name="Micheletti S.J."/>
            <person name="Nasrallah M.E."/>
            <person name="Ortiz D."/>
            <person name="Piller C.R."/>
            <person name="Privatt S.R."/>
            <person name="Schneider S.L."/>
            <person name="Sharp S."/>
            <person name="Smith T.C."/>
            <person name="Stanton J.D."/>
            <person name="Ullery H.E."/>
            <person name="Wilson R.J."/>
            <person name="Serrano M.G."/>
            <person name="Buck G."/>
            <person name="Lee V."/>
            <person name="Wang Y."/>
            <person name="Carvalho R."/>
            <person name="Voegtly L."/>
            <person name="Shi R."/>
            <person name="Duckworth R."/>
            <person name="Johnson A."/>
            <person name="Loviza R."/>
            <person name="Walstead R."/>
            <person name="Shah Z."/>
            <person name="Kiflezghi M."/>
            <person name="Wade K."/>
            <person name="Ball S.L."/>
            <person name="Bradley K.W."/>
            <person name="Asai D.J."/>
            <person name="Bowman C.A."/>
            <person name="Russell D.A."/>
            <person name="Pope W.H."/>
            <person name="Jacobs-Sera D."/>
            <person name="Hendrix R.W."/>
            <person name="Hatfull G.F."/>
        </authorList>
    </citation>
    <scope>NUCLEOTIDE SEQUENCE [LARGE SCALE GENOMIC DNA]</scope>
</reference>
<evidence type="ECO:0000313" key="2">
    <source>
        <dbReference type="EMBL" id="AMM44935.1"/>
    </source>
</evidence>
<organism evidence="2 3">
    <name type="scientific">Bacillus phage SP-15</name>
    <dbReference type="NCBI Taxonomy" id="1792032"/>
    <lineage>
        <taxon>Viruses</taxon>
        <taxon>Duplodnaviria</taxon>
        <taxon>Heunggongvirae</taxon>
        <taxon>Uroviricota</taxon>
        <taxon>Caudoviricetes</taxon>
        <taxon>Thornevirus</taxon>
        <taxon>Thornevirus SP15</taxon>
    </lineage>
</organism>